<reference evidence="3" key="1">
    <citation type="journal article" date="2019" name="Int. J. Syst. Evol. Microbiol.">
        <title>The Global Catalogue of Microorganisms (GCM) 10K type strain sequencing project: providing services to taxonomists for standard genome sequencing and annotation.</title>
        <authorList>
            <consortium name="The Broad Institute Genomics Platform"/>
            <consortium name="The Broad Institute Genome Sequencing Center for Infectious Disease"/>
            <person name="Wu L."/>
            <person name="Ma J."/>
        </authorList>
    </citation>
    <scope>NUCLEOTIDE SEQUENCE [LARGE SCALE GENOMIC DNA]</scope>
    <source>
        <strain evidence="3">ZS-22-S1</strain>
    </source>
</reference>
<accession>A0ABV9SG11</accession>
<feature type="region of interest" description="Disordered" evidence="1">
    <location>
        <begin position="1"/>
        <end position="20"/>
    </location>
</feature>
<dbReference type="EMBL" id="JBHSIS010000024">
    <property type="protein sequence ID" value="MFC4858864.1"/>
    <property type="molecule type" value="Genomic_DNA"/>
</dbReference>
<comment type="caution">
    <text evidence="2">The sequence shown here is derived from an EMBL/GenBank/DDBJ whole genome shotgun (WGS) entry which is preliminary data.</text>
</comment>
<name>A0ABV9SG11_9PSEU</name>
<keyword evidence="3" id="KW-1185">Reference proteome</keyword>
<dbReference type="Proteomes" id="UP001595859">
    <property type="component" value="Unassembled WGS sequence"/>
</dbReference>
<gene>
    <name evidence="2" type="ORF">ACFPCV_35665</name>
</gene>
<proteinExistence type="predicted"/>
<organism evidence="2 3">
    <name type="scientific">Actinophytocola glycyrrhizae</name>
    <dbReference type="NCBI Taxonomy" id="2044873"/>
    <lineage>
        <taxon>Bacteria</taxon>
        <taxon>Bacillati</taxon>
        <taxon>Actinomycetota</taxon>
        <taxon>Actinomycetes</taxon>
        <taxon>Pseudonocardiales</taxon>
        <taxon>Pseudonocardiaceae</taxon>
    </lineage>
</organism>
<feature type="compositionally biased region" description="Gly residues" evidence="1">
    <location>
        <begin position="1"/>
        <end position="11"/>
    </location>
</feature>
<evidence type="ECO:0000313" key="3">
    <source>
        <dbReference type="Proteomes" id="UP001595859"/>
    </source>
</evidence>
<evidence type="ECO:0000256" key="1">
    <source>
        <dbReference type="SAM" id="MobiDB-lite"/>
    </source>
</evidence>
<sequence>MFLADGGGGGRVTPTPTFTGTQTLHIEPSAIPEALKAFTDAYDRVSRKVRDLAALPIHKWAGDPVSGETAEQFAERTNAGGAESAYACLTGYQKQLKAAIDSLTSAQEDYLRTEGTNTALWGKYDQA</sequence>
<dbReference type="RefSeq" id="WP_378061558.1">
    <property type="nucleotide sequence ID" value="NZ_JBHSIS010000024.1"/>
</dbReference>
<evidence type="ECO:0000313" key="2">
    <source>
        <dbReference type="EMBL" id="MFC4858864.1"/>
    </source>
</evidence>
<protein>
    <submittedName>
        <fullName evidence="2">Transcriptional regulator</fullName>
    </submittedName>
</protein>